<name>A0A5B7IIN2_PORTR</name>
<reference evidence="1 2" key="1">
    <citation type="submission" date="2019-05" db="EMBL/GenBank/DDBJ databases">
        <title>Another draft genome of Portunus trituberculatus and its Hox gene families provides insights of decapod evolution.</title>
        <authorList>
            <person name="Jeong J.-H."/>
            <person name="Song I."/>
            <person name="Kim S."/>
            <person name="Choi T."/>
            <person name="Kim D."/>
            <person name="Ryu S."/>
            <person name="Kim W."/>
        </authorList>
    </citation>
    <scope>NUCLEOTIDE SEQUENCE [LARGE SCALE GENOMIC DNA]</scope>
    <source>
        <tissue evidence="1">Muscle</tissue>
    </source>
</reference>
<dbReference type="AlphaFoldDB" id="A0A5B7IIN2"/>
<keyword evidence="2" id="KW-1185">Reference proteome</keyword>
<protein>
    <submittedName>
        <fullName evidence="1">Uncharacterized protein</fullName>
    </submittedName>
</protein>
<accession>A0A5B7IIN2</accession>
<comment type="caution">
    <text evidence="1">The sequence shown here is derived from an EMBL/GenBank/DDBJ whole genome shotgun (WGS) entry which is preliminary data.</text>
</comment>
<evidence type="ECO:0000313" key="2">
    <source>
        <dbReference type="Proteomes" id="UP000324222"/>
    </source>
</evidence>
<sequence length="92" mass="10160">MGVSGRRRLYTGERRKVDDSNNFTGVGKGVWEPQERDIFSLGGNSSYVALLSLCQHREAWQGGTGVCGTRRRHAHAVLTSLRGRGSDGWPML</sequence>
<evidence type="ECO:0000313" key="1">
    <source>
        <dbReference type="EMBL" id="MPC81846.1"/>
    </source>
</evidence>
<dbReference type="EMBL" id="VSRR010058172">
    <property type="protein sequence ID" value="MPC81846.1"/>
    <property type="molecule type" value="Genomic_DNA"/>
</dbReference>
<dbReference type="Proteomes" id="UP000324222">
    <property type="component" value="Unassembled WGS sequence"/>
</dbReference>
<organism evidence="1 2">
    <name type="scientific">Portunus trituberculatus</name>
    <name type="common">Swimming crab</name>
    <name type="synonym">Neptunus trituberculatus</name>
    <dbReference type="NCBI Taxonomy" id="210409"/>
    <lineage>
        <taxon>Eukaryota</taxon>
        <taxon>Metazoa</taxon>
        <taxon>Ecdysozoa</taxon>
        <taxon>Arthropoda</taxon>
        <taxon>Crustacea</taxon>
        <taxon>Multicrustacea</taxon>
        <taxon>Malacostraca</taxon>
        <taxon>Eumalacostraca</taxon>
        <taxon>Eucarida</taxon>
        <taxon>Decapoda</taxon>
        <taxon>Pleocyemata</taxon>
        <taxon>Brachyura</taxon>
        <taxon>Eubrachyura</taxon>
        <taxon>Portunoidea</taxon>
        <taxon>Portunidae</taxon>
        <taxon>Portuninae</taxon>
        <taxon>Portunus</taxon>
    </lineage>
</organism>
<gene>
    <name evidence="1" type="ORF">E2C01_076482</name>
</gene>
<proteinExistence type="predicted"/>